<dbReference type="Proteomes" id="UP000269076">
    <property type="component" value="Chromosome"/>
</dbReference>
<sequence length="268" mass="30601">MRENRPAIPSEIKREVRQRCGFGCVICGSPIYDYEHMLEWAEVERHVADEITLLCPSHHREKTAKRLPSASVINANKTPHNLKTLVTDKHLLYYEGNEVIMRFGNTNFIIVDKGEGIKYATLVMFHYPLIYATLKEKILLLNIDLFDIEGNLVLSIVENELIISTGVWDIQYVSTKLTIRSEASDIFIEIDFITPNIIHFTRGKIYYKGITFTIHPTKGFSYVNNEISSTLTFNDCTFIGGVVGIVVHYEEPEYGGAVFIKAPRPDRI</sequence>
<organism evidence="1 2">
    <name type="scientific">Chryseobacterium indoltheticum</name>
    <dbReference type="NCBI Taxonomy" id="254"/>
    <lineage>
        <taxon>Bacteria</taxon>
        <taxon>Pseudomonadati</taxon>
        <taxon>Bacteroidota</taxon>
        <taxon>Flavobacteriia</taxon>
        <taxon>Flavobacteriales</taxon>
        <taxon>Weeksellaceae</taxon>
        <taxon>Chryseobacterium group</taxon>
        <taxon>Chryseobacterium</taxon>
    </lineage>
</organism>
<dbReference type="AlphaFoldDB" id="A0A3G6N5F9"/>
<dbReference type="RefSeq" id="WP_123885702.1">
    <property type="nucleotide sequence ID" value="NZ_CP033928.1"/>
</dbReference>
<gene>
    <name evidence="1" type="ORF">EG340_06810</name>
</gene>
<dbReference type="EMBL" id="CP033928">
    <property type="protein sequence ID" value="AZA60766.1"/>
    <property type="molecule type" value="Genomic_DNA"/>
</dbReference>
<dbReference type="GO" id="GO:0004519">
    <property type="term" value="F:endonuclease activity"/>
    <property type="evidence" value="ECO:0007669"/>
    <property type="project" value="UniProtKB-KW"/>
</dbReference>
<keyword evidence="1" id="KW-0540">Nuclease</keyword>
<proteinExistence type="predicted"/>
<keyword evidence="1" id="KW-0378">Hydrolase</keyword>
<protein>
    <submittedName>
        <fullName evidence="1">HNH endonuclease</fullName>
    </submittedName>
</protein>
<name>A0A3G6N5F9_9FLAO</name>
<dbReference type="CDD" id="cd00085">
    <property type="entry name" value="HNHc"/>
    <property type="match status" value="1"/>
</dbReference>
<evidence type="ECO:0000313" key="2">
    <source>
        <dbReference type="Proteomes" id="UP000269076"/>
    </source>
</evidence>
<evidence type="ECO:0000313" key="1">
    <source>
        <dbReference type="EMBL" id="AZA60766.1"/>
    </source>
</evidence>
<keyword evidence="1" id="KW-0255">Endonuclease</keyword>
<dbReference type="InterPro" id="IPR003615">
    <property type="entry name" value="HNH_nuc"/>
</dbReference>
<reference evidence="1 2" key="1">
    <citation type="submission" date="2018-11" db="EMBL/GenBank/DDBJ databases">
        <title>Proposal to divide the Flavobacteriaceae and reorganize its genera based on Amino Acid Identity values calculated from whole genome sequences.</title>
        <authorList>
            <person name="Nicholson A.C."/>
            <person name="Gulvik C.A."/>
            <person name="Whitney A.M."/>
            <person name="Humrighouse B.W."/>
            <person name="Bell M."/>
            <person name="Holmes B."/>
            <person name="Steigerwalt A."/>
            <person name="Villarma A."/>
            <person name="Sheth M."/>
            <person name="Batra D."/>
            <person name="Pryor J."/>
            <person name="Bernardet J.-F."/>
            <person name="Hugo C."/>
            <person name="Kampfer P."/>
            <person name="Newman J."/>
            <person name="Mcquiston J.R."/>
        </authorList>
    </citation>
    <scope>NUCLEOTIDE SEQUENCE [LARGE SCALE GENOMIC DNA]</scope>
    <source>
        <strain evidence="1 2">G0211</strain>
    </source>
</reference>
<accession>A0A3G6N5F9</accession>